<feature type="domain" description="SIS" evidence="5">
    <location>
        <begin position="128"/>
        <end position="266"/>
    </location>
</feature>
<evidence type="ECO:0000313" key="7">
    <source>
        <dbReference type="Proteomes" id="UP000064844"/>
    </source>
</evidence>
<feature type="domain" description="HTH rpiR-type" evidence="4">
    <location>
        <begin position="6"/>
        <end position="82"/>
    </location>
</feature>
<keyword evidence="2" id="KW-0238">DNA-binding</keyword>
<keyword evidence="7" id="KW-1185">Reference proteome</keyword>
<organism evidence="6 7">
    <name type="scientific">Intestinimonas butyriciproducens</name>
    <dbReference type="NCBI Taxonomy" id="1297617"/>
    <lineage>
        <taxon>Bacteria</taxon>
        <taxon>Bacillati</taxon>
        <taxon>Bacillota</taxon>
        <taxon>Clostridia</taxon>
        <taxon>Eubacteriales</taxon>
        <taxon>Intestinimonas</taxon>
    </lineage>
</organism>
<proteinExistence type="predicted"/>
<dbReference type="Proteomes" id="UP000064844">
    <property type="component" value="Chromosome"/>
</dbReference>
<evidence type="ECO:0000259" key="5">
    <source>
        <dbReference type="PROSITE" id="PS51464"/>
    </source>
</evidence>
<dbReference type="SUPFAM" id="SSF46689">
    <property type="entry name" value="Homeodomain-like"/>
    <property type="match status" value="1"/>
</dbReference>
<dbReference type="Gene3D" id="1.10.10.10">
    <property type="entry name" value="Winged helix-like DNA-binding domain superfamily/Winged helix DNA-binding domain"/>
    <property type="match status" value="1"/>
</dbReference>
<dbReference type="Pfam" id="PF01418">
    <property type="entry name" value="HTH_6"/>
    <property type="match status" value="1"/>
</dbReference>
<dbReference type="AlphaFoldDB" id="A0A0S2W3V1"/>
<dbReference type="CDD" id="cd05013">
    <property type="entry name" value="SIS_RpiR"/>
    <property type="match status" value="1"/>
</dbReference>
<dbReference type="InterPro" id="IPR035472">
    <property type="entry name" value="RpiR-like_SIS"/>
</dbReference>
<dbReference type="InterPro" id="IPR001347">
    <property type="entry name" value="SIS_dom"/>
</dbReference>
<dbReference type="InterPro" id="IPR009057">
    <property type="entry name" value="Homeodomain-like_sf"/>
</dbReference>
<dbReference type="GO" id="GO:1901135">
    <property type="term" value="P:carbohydrate derivative metabolic process"/>
    <property type="evidence" value="ECO:0007669"/>
    <property type="project" value="InterPro"/>
</dbReference>
<dbReference type="GO" id="GO:0003700">
    <property type="term" value="F:DNA-binding transcription factor activity"/>
    <property type="evidence" value="ECO:0007669"/>
    <property type="project" value="InterPro"/>
</dbReference>
<name>A0A0S2W3V1_9FIRM</name>
<protein>
    <submittedName>
        <fullName evidence="6">Transcriptional regulator, RpiR family</fullName>
    </submittedName>
</protein>
<evidence type="ECO:0000313" key="6">
    <source>
        <dbReference type="EMBL" id="ALP93995.1"/>
    </source>
</evidence>
<reference evidence="6 7" key="1">
    <citation type="journal article" date="2015" name="Nat. Commun.">
        <title>Production of butyrate from lysine and the Amadori product fructoselysine by a human gut commensal.</title>
        <authorList>
            <person name="Bui T.P."/>
            <person name="Ritari J."/>
            <person name="Boeren S."/>
            <person name="de Waard P."/>
            <person name="Plugge C.M."/>
            <person name="de Vos W.M."/>
        </authorList>
    </citation>
    <scope>NUCLEOTIDE SEQUENCE [LARGE SCALE GENOMIC DNA]</scope>
    <source>
        <strain evidence="6 7">AF211</strain>
    </source>
</reference>
<evidence type="ECO:0000256" key="2">
    <source>
        <dbReference type="ARBA" id="ARBA00023125"/>
    </source>
</evidence>
<dbReference type="PANTHER" id="PTHR30514:SF18">
    <property type="entry name" value="RPIR-FAMILY TRANSCRIPTIONAL REGULATOR"/>
    <property type="match status" value="1"/>
</dbReference>
<dbReference type="SUPFAM" id="SSF53697">
    <property type="entry name" value="SIS domain"/>
    <property type="match status" value="1"/>
</dbReference>
<dbReference type="EMBL" id="CP011307">
    <property type="protein sequence ID" value="ALP93995.1"/>
    <property type="molecule type" value="Genomic_DNA"/>
</dbReference>
<dbReference type="eggNOG" id="COG1737">
    <property type="taxonomic scope" value="Bacteria"/>
</dbReference>
<sequence>MSSMTRDILSVIQNSMPTFSKGQRLIARFILESYDKAAFMTASKLGKTVNVSESTVVRFAAELGYDGYPSMQKALQEMIRNKLTSIQRIEVANDRIGNQDILSMVMQSDIEKIRMTLEETDRASFRQAVDAILSAHRIYILGVRSAAALADFLGFYFNLIFDNIVLVHTTSASEIFEQLLRVGPEDVVIGISFPRYSSRTVKAMRFAKDRGANVIALTDSEASPLAEAATETLLAKSDMASFVDSLVAPLSLVNALIVAVGRRRNEDVEQIFADLEQIWSEYGVYEQVEEENH</sequence>
<dbReference type="PROSITE" id="PS51071">
    <property type="entry name" value="HTH_RPIR"/>
    <property type="match status" value="1"/>
</dbReference>
<dbReference type="InterPro" id="IPR036388">
    <property type="entry name" value="WH-like_DNA-bd_sf"/>
</dbReference>
<gene>
    <name evidence="6" type="ORF">IB211_01604</name>
</gene>
<dbReference type="InterPro" id="IPR046348">
    <property type="entry name" value="SIS_dom_sf"/>
</dbReference>
<dbReference type="InterPro" id="IPR000281">
    <property type="entry name" value="HTH_RpiR"/>
</dbReference>
<dbReference type="Gene3D" id="3.40.50.10490">
    <property type="entry name" value="Glucose-6-phosphate isomerase like protein, domain 1"/>
    <property type="match status" value="1"/>
</dbReference>
<dbReference type="Pfam" id="PF01380">
    <property type="entry name" value="SIS"/>
    <property type="match status" value="1"/>
</dbReference>
<dbReference type="PANTHER" id="PTHR30514">
    <property type="entry name" value="GLUCOKINASE"/>
    <property type="match status" value="1"/>
</dbReference>
<evidence type="ECO:0000259" key="4">
    <source>
        <dbReference type="PROSITE" id="PS51071"/>
    </source>
</evidence>
<evidence type="ECO:0000256" key="3">
    <source>
        <dbReference type="ARBA" id="ARBA00023163"/>
    </source>
</evidence>
<reference evidence="7" key="2">
    <citation type="submission" date="2015-04" db="EMBL/GenBank/DDBJ databases">
        <title>A butyrogenic pathway from the amino acid lysine in a human gut commensal.</title>
        <authorList>
            <person name="de Vos W.M."/>
            <person name="Bui N.T.P."/>
            <person name="Plugge C.M."/>
            <person name="Ritari J."/>
        </authorList>
    </citation>
    <scope>NUCLEOTIDE SEQUENCE [LARGE SCALE GENOMIC DNA]</scope>
    <source>
        <strain evidence="7">AF211</strain>
    </source>
</reference>
<keyword evidence="1" id="KW-0805">Transcription regulation</keyword>
<dbReference type="GO" id="GO:0003677">
    <property type="term" value="F:DNA binding"/>
    <property type="evidence" value="ECO:0007669"/>
    <property type="project" value="UniProtKB-KW"/>
</dbReference>
<dbReference type="KEGG" id="ibu:IB211_01604"/>
<dbReference type="InterPro" id="IPR047640">
    <property type="entry name" value="RpiR-like"/>
</dbReference>
<dbReference type="PATRIC" id="fig|1297617.4.peg.1645"/>
<keyword evidence="3" id="KW-0804">Transcription</keyword>
<evidence type="ECO:0000256" key="1">
    <source>
        <dbReference type="ARBA" id="ARBA00023015"/>
    </source>
</evidence>
<accession>A0A0S2W3V1</accession>
<dbReference type="STRING" id="1297617.IB211_01604"/>
<dbReference type="GO" id="GO:0097367">
    <property type="term" value="F:carbohydrate derivative binding"/>
    <property type="evidence" value="ECO:0007669"/>
    <property type="project" value="InterPro"/>
</dbReference>
<dbReference type="PROSITE" id="PS51464">
    <property type="entry name" value="SIS"/>
    <property type="match status" value="1"/>
</dbReference>